<keyword evidence="2" id="KW-1185">Reference proteome</keyword>
<proteinExistence type="predicted"/>
<evidence type="ECO:0000313" key="2">
    <source>
        <dbReference type="Proteomes" id="UP000154968"/>
    </source>
</evidence>
<reference evidence="1 2" key="1">
    <citation type="journal article" date="2013" name="J. Gen. Virol.">
        <title>Complete genome sequence of invertebrate iridescent virus 22 isolated from a blackfly larva.</title>
        <authorList>
            <person name="Piegu B."/>
            <person name="Guizard S."/>
            <person name="Spears T."/>
            <person name="Cruaud C."/>
            <person name="Couloux A."/>
            <person name="Bideshi D.K."/>
            <person name="Federici B.A."/>
            <person name="Bigot Y."/>
        </authorList>
    </citation>
    <scope>NUCLEOTIDE SEQUENCE [LARGE SCALE GENOMIC DNA]</scope>
</reference>
<organism evidence="1 2">
    <name type="scientific">Invertebrate iridescent virus 22</name>
    <dbReference type="NCBI Taxonomy" id="345198"/>
    <lineage>
        <taxon>Viruses</taxon>
        <taxon>Varidnaviria</taxon>
        <taxon>Bamfordvirae</taxon>
        <taxon>Nucleocytoviricota</taxon>
        <taxon>Megaviricetes</taxon>
        <taxon>Pimascovirales</taxon>
        <taxon>Pimascovirales incertae sedis</taxon>
        <taxon>Iridoviridae</taxon>
        <taxon>Betairidovirinae</taxon>
        <taxon>Chloriridovirus</taxon>
        <taxon>Chloriridovirus simulium1</taxon>
    </lineage>
</organism>
<dbReference type="KEGG" id="vg:16414504"/>
<dbReference type="Proteomes" id="UP000154968">
    <property type="component" value="Segment"/>
</dbReference>
<dbReference type="GeneID" id="16414504"/>
<dbReference type="EMBL" id="HF920633">
    <property type="protein sequence ID" value="CCV01842.1"/>
    <property type="molecule type" value="Genomic_DNA"/>
</dbReference>
<gene>
    <name evidence="1" type="primary">165R</name>
    <name evidence="1" type="ORF">IIV22_165R</name>
</gene>
<dbReference type="RefSeq" id="YP_008357463.1">
    <property type="nucleotide sequence ID" value="NC_021901.1"/>
</dbReference>
<protein>
    <submittedName>
        <fullName evidence="1">Uncharacterized protein</fullName>
    </submittedName>
</protein>
<evidence type="ECO:0000313" key="1">
    <source>
        <dbReference type="EMBL" id="CCV01842.1"/>
    </source>
</evidence>
<name>S6DD05_9VIRU</name>
<accession>S6DD05</accession>
<sequence length="244" mass="29884">MKRSLKIYKKSNGLTMVKPAKMSFLRRCDVKKERKVKNKQKKQYQQFVYILNLRWNIMDSLSLDDHINLAETMKDDYILLLLSRPSQRKLLNDVLTSINLSMLKTSTLKCLSKSTWKQISLYSDMSEDFIIKWSHKLDFFRLKVNESGGIYGGWTFSPRFDFEPRNFSKKFHTLFPGYQKYKPCFRCFDDTQWLVKTTYIKDEKRWYCRECWFQVCWYCLDEDCKGECNWYDDDWYDYDWYDYY</sequence>